<dbReference type="AlphaFoldDB" id="D9X370"/>
<reference evidence="3" key="1">
    <citation type="submission" date="2009-02" db="EMBL/GenBank/DDBJ databases">
        <title>Annotation of Streptomyces viridochromogenes strain DSM 40736.</title>
        <authorList>
            <consortium name="The Broad Institute Genome Sequencing Platform"/>
            <consortium name="Broad Institute Microbial Sequencing Center"/>
            <person name="Fischbach M."/>
            <person name="Godfrey P."/>
            <person name="Ward D."/>
            <person name="Young S."/>
            <person name="Zeng Q."/>
            <person name="Koehrsen M."/>
            <person name="Alvarado L."/>
            <person name="Berlin A.M."/>
            <person name="Bochicchio J."/>
            <person name="Borenstein D."/>
            <person name="Chapman S.B."/>
            <person name="Chen Z."/>
            <person name="Engels R."/>
            <person name="Freedman E."/>
            <person name="Gellesch M."/>
            <person name="Goldberg J."/>
            <person name="Griggs A."/>
            <person name="Gujja S."/>
            <person name="Heilman E.R."/>
            <person name="Heiman D.I."/>
            <person name="Hepburn T.A."/>
            <person name="Howarth C."/>
            <person name="Jen D."/>
            <person name="Larson L."/>
            <person name="Lewis B."/>
            <person name="Mehta T."/>
            <person name="Park D."/>
            <person name="Pearson M."/>
            <person name="Richards J."/>
            <person name="Roberts A."/>
            <person name="Saif S."/>
            <person name="Shea T.D."/>
            <person name="Shenoy N."/>
            <person name="Sisk P."/>
            <person name="Stolte C."/>
            <person name="Sykes S.N."/>
            <person name="Thomson T."/>
            <person name="Walk T."/>
            <person name="White J."/>
            <person name="Yandava C."/>
            <person name="Straight P."/>
            <person name="Clardy J."/>
            <person name="Hung D."/>
            <person name="Kolter R."/>
            <person name="Mekalanos J."/>
            <person name="Walker S."/>
            <person name="Walsh C.T."/>
            <person name="Wieland-Brown L.C."/>
            <person name="Haas B."/>
            <person name="Nusbaum C."/>
            <person name="Birren B."/>
        </authorList>
    </citation>
    <scope>NUCLEOTIDE SEQUENCE [LARGE SCALE GENOMIC DNA]</scope>
    <source>
        <strain evidence="3">DSM 40736 / JCM 4977 / BCRC 1201 / Tue 494</strain>
    </source>
</reference>
<name>D9X370_STRVT</name>
<dbReference type="RefSeq" id="WP_003987671.1">
    <property type="nucleotide sequence ID" value="NZ_GG657757.1"/>
</dbReference>
<proteinExistence type="predicted"/>
<evidence type="ECO:0000313" key="3">
    <source>
        <dbReference type="Proteomes" id="UP000004184"/>
    </source>
</evidence>
<evidence type="ECO:0000256" key="1">
    <source>
        <dbReference type="SAM" id="Coils"/>
    </source>
</evidence>
<dbReference type="EMBL" id="GG657757">
    <property type="protein sequence ID" value="EFL29586.1"/>
    <property type="molecule type" value="Genomic_DNA"/>
</dbReference>
<dbReference type="Proteomes" id="UP000004184">
    <property type="component" value="Unassembled WGS sequence"/>
</dbReference>
<evidence type="ECO:0000313" key="2">
    <source>
        <dbReference type="EMBL" id="EFL29586.1"/>
    </source>
</evidence>
<sequence length="53" mass="5866">MALRREINALTNDNERLSKRLTAARDNARFADRRIAALEASIAEQLMAPPADG</sequence>
<gene>
    <name evidence="2" type="ORF">SSQG_00104</name>
</gene>
<keyword evidence="1" id="KW-0175">Coiled coil</keyword>
<organism evidence="2 3">
    <name type="scientific">Streptomyces viridochromogenes (strain DSM 40736 / JCM 4977 / BCRC 1201 / Tue 494)</name>
    <dbReference type="NCBI Taxonomy" id="591159"/>
    <lineage>
        <taxon>Bacteria</taxon>
        <taxon>Bacillati</taxon>
        <taxon>Actinomycetota</taxon>
        <taxon>Actinomycetes</taxon>
        <taxon>Kitasatosporales</taxon>
        <taxon>Streptomycetaceae</taxon>
        <taxon>Streptomyces</taxon>
    </lineage>
</organism>
<dbReference type="HOGENOM" id="CLU_3066897_0_0_11"/>
<accession>D9X370</accession>
<dbReference type="STRING" id="591159.SSQG_00104"/>
<protein>
    <submittedName>
        <fullName evidence="2">Predicted protein</fullName>
    </submittedName>
</protein>
<feature type="coiled-coil region" evidence="1">
    <location>
        <begin position="7"/>
        <end position="41"/>
    </location>
</feature>
<keyword evidence="3" id="KW-1185">Reference proteome</keyword>